<proteinExistence type="predicted"/>
<evidence type="ECO:0000313" key="2">
    <source>
        <dbReference type="EMBL" id="GIX74243.1"/>
    </source>
</evidence>
<name>A0AAV4MPE4_9ARAC</name>
<evidence type="ECO:0000256" key="1">
    <source>
        <dbReference type="SAM" id="Phobius"/>
    </source>
</evidence>
<keyword evidence="3" id="KW-1185">Reference proteome</keyword>
<protein>
    <submittedName>
        <fullName evidence="2">Uncharacterized protein</fullName>
    </submittedName>
</protein>
<reference evidence="2 3" key="1">
    <citation type="submission" date="2021-06" db="EMBL/GenBank/DDBJ databases">
        <title>Caerostris darwini draft genome.</title>
        <authorList>
            <person name="Kono N."/>
            <person name="Arakawa K."/>
        </authorList>
    </citation>
    <scope>NUCLEOTIDE SEQUENCE [LARGE SCALE GENOMIC DNA]</scope>
</reference>
<accession>A0AAV4MPE4</accession>
<organism evidence="2 3">
    <name type="scientific">Caerostris darwini</name>
    <dbReference type="NCBI Taxonomy" id="1538125"/>
    <lineage>
        <taxon>Eukaryota</taxon>
        <taxon>Metazoa</taxon>
        <taxon>Ecdysozoa</taxon>
        <taxon>Arthropoda</taxon>
        <taxon>Chelicerata</taxon>
        <taxon>Arachnida</taxon>
        <taxon>Araneae</taxon>
        <taxon>Araneomorphae</taxon>
        <taxon>Entelegynae</taxon>
        <taxon>Araneoidea</taxon>
        <taxon>Araneidae</taxon>
        <taxon>Caerostris</taxon>
    </lineage>
</organism>
<gene>
    <name evidence="2" type="ORF">CDAR_504921</name>
</gene>
<sequence length="104" mass="11669">MAAVAVFTTSADIKHPGMAAGNSLVSTGYVFLLLLIVIWLLLLAERERVHYFYFLLSRVLSSSSFFSQEAFMVLWNLPIASIARHHVLLQQLSWCYVLLSGCFG</sequence>
<dbReference type="EMBL" id="BPLQ01000719">
    <property type="protein sequence ID" value="GIX74243.1"/>
    <property type="molecule type" value="Genomic_DNA"/>
</dbReference>
<keyword evidence="1" id="KW-0812">Transmembrane</keyword>
<comment type="caution">
    <text evidence="2">The sequence shown here is derived from an EMBL/GenBank/DDBJ whole genome shotgun (WGS) entry which is preliminary data.</text>
</comment>
<keyword evidence="1" id="KW-0472">Membrane</keyword>
<dbReference type="AlphaFoldDB" id="A0AAV4MPE4"/>
<evidence type="ECO:0000313" key="3">
    <source>
        <dbReference type="Proteomes" id="UP001054837"/>
    </source>
</evidence>
<keyword evidence="1" id="KW-1133">Transmembrane helix</keyword>
<dbReference type="Proteomes" id="UP001054837">
    <property type="component" value="Unassembled WGS sequence"/>
</dbReference>
<feature type="transmembrane region" description="Helical" evidence="1">
    <location>
        <begin position="24"/>
        <end position="44"/>
    </location>
</feature>